<comment type="caution">
    <text evidence="2">The sequence shown here is derived from an EMBL/GenBank/DDBJ whole genome shotgun (WGS) entry which is preliminary data.</text>
</comment>
<evidence type="ECO:0000313" key="2">
    <source>
        <dbReference type="EMBL" id="GLR12109.1"/>
    </source>
</evidence>
<evidence type="ECO:0008006" key="4">
    <source>
        <dbReference type="Google" id="ProtNLM"/>
    </source>
</evidence>
<evidence type="ECO:0000313" key="3">
    <source>
        <dbReference type="Proteomes" id="UP001156706"/>
    </source>
</evidence>
<keyword evidence="1" id="KW-0732">Signal</keyword>
<dbReference type="EMBL" id="BSOG01000001">
    <property type="protein sequence ID" value="GLR12109.1"/>
    <property type="molecule type" value="Genomic_DNA"/>
</dbReference>
<sequence>MYRWLCLCAIIANTFFAHAAGKEVSIGLEPYFTPRLLISSFQPLRDALQTSLGQPVVLLTAPDYRQFVRRMEAQEFDIVVIGPHTARYAEQLATYVPALIGRSKLIGLVVVQREANLRQVSELGEVTVAMPDPLTATAMLGEEWLRKQNLKPALRYYDFHNAAAMAVIRNDAQAAIVNKTAFANMPADIRNKLRVLAETRTLPHMVVLINTRLDAATRKRYADTLANIVNSREHGESFAGKIGFAGADPLKDGELNQVEPFVVELKRRLKAE</sequence>
<dbReference type="Pfam" id="PF12974">
    <property type="entry name" value="Phosphonate-bd"/>
    <property type="match status" value="1"/>
</dbReference>
<keyword evidence="3" id="KW-1185">Reference proteome</keyword>
<gene>
    <name evidence="2" type="ORF">GCM10007907_08990</name>
</gene>
<dbReference type="SUPFAM" id="SSF53850">
    <property type="entry name" value="Periplasmic binding protein-like II"/>
    <property type="match status" value="1"/>
</dbReference>
<feature type="signal peptide" evidence="1">
    <location>
        <begin position="1"/>
        <end position="19"/>
    </location>
</feature>
<accession>A0ABQ5YDZ6</accession>
<feature type="chain" id="PRO_5047087014" description="Phosphate/phosphite/phosphonate ABC transporter substrate-binding protein" evidence="1">
    <location>
        <begin position="20"/>
        <end position="272"/>
    </location>
</feature>
<organism evidence="2 3">
    <name type="scientific">Chitinimonas prasina</name>
    <dbReference type="NCBI Taxonomy" id="1434937"/>
    <lineage>
        <taxon>Bacteria</taxon>
        <taxon>Pseudomonadati</taxon>
        <taxon>Pseudomonadota</taxon>
        <taxon>Betaproteobacteria</taxon>
        <taxon>Neisseriales</taxon>
        <taxon>Chitinibacteraceae</taxon>
        <taxon>Chitinimonas</taxon>
    </lineage>
</organism>
<dbReference type="PANTHER" id="PTHR30024:SF17">
    <property type="entry name" value="SOLUTE-BINDING PROTEIN FAMILY 3_N-TERMINAL DOMAIN-CONTAINING PROTEIN"/>
    <property type="match status" value="1"/>
</dbReference>
<name>A0ABQ5YDZ6_9NEIS</name>
<evidence type="ECO:0000256" key="1">
    <source>
        <dbReference type="SAM" id="SignalP"/>
    </source>
</evidence>
<reference evidence="3" key="1">
    <citation type="journal article" date="2019" name="Int. J. Syst. Evol. Microbiol.">
        <title>The Global Catalogue of Microorganisms (GCM) 10K type strain sequencing project: providing services to taxonomists for standard genome sequencing and annotation.</title>
        <authorList>
            <consortium name="The Broad Institute Genomics Platform"/>
            <consortium name="The Broad Institute Genome Sequencing Center for Infectious Disease"/>
            <person name="Wu L."/>
            <person name="Ma J."/>
        </authorList>
    </citation>
    <scope>NUCLEOTIDE SEQUENCE [LARGE SCALE GENOMIC DNA]</scope>
    <source>
        <strain evidence="3">NBRC 110044</strain>
    </source>
</reference>
<proteinExistence type="predicted"/>
<protein>
    <recommendedName>
        <fullName evidence="4">Phosphate/phosphite/phosphonate ABC transporter substrate-binding protein</fullName>
    </recommendedName>
</protein>
<dbReference type="Gene3D" id="3.40.190.10">
    <property type="entry name" value="Periplasmic binding protein-like II"/>
    <property type="match status" value="2"/>
</dbReference>
<dbReference type="PANTHER" id="PTHR30024">
    <property type="entry name" value="ALIPHATIC SULFONATES-BINDING PROTEIN-RELATED"/>
    <property type="match status" value="1"/>
</dbReference>
<dbReference type="Proteomes" id="UP001156706">
    <property type="component" value="Unassembled WGS sequence"/>
</dbReference>
<dbReference type="RefSeq" id="WP_284195247.1">
    <property type="nucleotide sequence ID" value="NZ_BSOG01000001.1"/>
</dbReference>